<keyword evidence="2" id="KW-1185">Reference proteome</keyword>
<accession>A0A8E6B7C5</accession>
<evidence type="ECO:0000313" key="2">
    <source>
        <dbReference type="Proteomes" id="UP000676194"/>
    </source>
</evidence>
<dbReference type="EMBL" id="CP074694">
    <property type="protein sequence ID" value="QVL32619.1"/>
    <property type="molecule type" value="Genomic_DNA"/>
</dbReference>
<gene>
    <name evidence="1" type="ORF">KIH39_01495</name>
</gene>
<dbReference type="AlphaFoldDB" id="A0A8E6B7C5"/>
<name>A0A8E6B7C5_9BACT</name>
<dbReference type="KEGG" id="tsph:KIH39_01495"/>
<organism evidence="1 2">
    <name type="scientific">Telmatocola sphagniphila</name>
    <dbReference type="NCBI Taxonomy" id="1123043"/>
    <lineage>
        <taxon>Bacteria</taxon>
        <taxon>Pseudomonadati</taxon>
        <taxon>Planctomycetota</taxon>
        <taxon>Planctomycetia</taxon>
        <taxon>Gemmatales</taxon>
        <taxon>Gemmataceae</taxon>
    </lineage>
</organism>
<sequence length="137" mass="15896">MPFELNRIDGKPTLSSRRPERFSVKADEAMIEMPVAANHEIELYFPAPDGKIDPIWLNLATDLMTHLTEIDNEVQRISAEQWKSNGLHLPSTDYEGELAYVKLIGPDEVVLRYWVIGYNSEWDEVFFCVLEKWVRKA</sequence>
<dbReference type="RefSeq" id="WP_213497511.1">
    <property type="nucleotide sequence ID" value="NZ_CP074694.1"/>
</dbReference>
<dbReference type="Proteomes" id="UP000676194">
    <property type="component" value="Chromosome"/>
</dbReference>
<proteinExistence type="predicted"/>
<reference evidence="1" key="1">
    <citation type="submission" date="2021-05" db="EMBL/GenBank/DDBJ databases">
        <title>Complete genome sequence of the cellulolytic planctomycete Telmatocola sphagniphila SP2T and characterization of the first cellulase from planctomycetes.</title>
        <authorList>
            <person name="Rakitin A.L."/>
            <person name="Beletsky A.V."/>
            <person name="Naumoff D.G."/>
            <person name="Kulichevskaya I.S."/>
            <person name="Mardanov A.V."/>
            <person name="Ravin N.V."/>
            <person name="Dedysh S.N."/>
        </authorList>
    </citation>
    <scope>NUCLEOTIDE SEQUENCE</scope>
    <source>
        <strain evidence="1">SP2T</strain>
    </source>
</reference>
<protein>
    <submittedName>
        <fullName evidence="1">Uncharacterized protein</fullName>
    </submittedName>
</protein>
<evidence type="ECO:0000313" key="1">
    <source>
        <dbReference type="EMBL" id="QVL32619.1"/>
    </source>
</evidence>